<dbReference type="EMBL" id="EF502034">
    <property type="protein sequence ID" value="AFU07736.1"/>
    <property type="molecule type" value="Genomic_DNA"/>
</dbReference>
<evidence type="ECO:0000313" key="2">
    <source>
        <dbReference type="EMBL" id="AFU07736.1"/>
    </source>
</evidence>
<keyword evidence="1" id="KW-1133">Transmembrane helix</keyword>
<feature type="transmembrane region" description="Helical" evidence="1">
    <location>
        <begin position="26"/>
        <end position="43"/>
    </location>
</feature>
<dbReference type="AlphaFoldDB" id="K0F431"/>
<feature type="transmembrane region" description="Helical" evidence="1">
    <location>
        <begin position="48"/>
        <end position="65"/>
    </location>
</feature>
<keyword evidence="1" id="KW-0472">Membrane</keyword>
<evidence type="ECO:0000256" key="1">
    <source>
        <dbReference type="SAM" id="Phobius"/>
    </source>
</evidence>
<name>K0F431_ENTFL</name>
<protein>
    <submittedName>
        <fullName evidence="2">Uncharacterized protein</fullName>
    </submittedName>
</protein>
<sequence length="89" mass="10553">MSLNVIVLLALLAVQTWLIPRLNNKFLLLIVPSIFVVLSLYIYRENLSLLIIIGLMFGFFIYYMAGLPQWDRDKPKRAQKKYLKEKFFK</sequence>
<organism evidence="2">
    <name type="scientific">Enterococcus faecalis</name>
    <name type="common">Streptococcus faecalis</name>
    <dbReference type="NCBI Taxonomy" id="1351"/>
    <lineage>
        <taxon>Bacteria</taxon>
        <taxon>Bacillati</taxon>
        <taxon>Bacillota</taxon>
        <taxon>Bacilli</taxon>
        <taxon>Lactobacillales</taxon>
        <taxon>Enterococcaceae</taxon>
        <taxon>Enterococcus</taxon>
    </lineage>
</organism>
<keyword evidence="1" id="KW-0812">Transmembrane</keyword>
<reference evidence="2" key="1">
    <citation type="submission" date="2012-09" db="EMBL/GenBank/DDBJ databases">
        <title>Enterococcus faecalis DBH18, isolated from Mallard ducks (Anas platyrhynchos), encodes the bacteriocin-producing genes ef1097, entL50A-entL50B, and the entL50A-entL50B-like genes termed entJSA and entJSB.</title>
        <authorList>
            <person name="Jimenez J.J."/>
            <person name="Borrero J."/>
            <person name="Sanchez J."/>
            <person name="Diep D.B."/>
            <person name="Herranz C."/>
            <person name="Nes I.F."/>
            <person name="Cintas L.M."/>
            <person name="Hernandez P.E."/>
        </authorList>
    </citation>
    <scope>NUCLEOTIDE SEQUENCE</scope>
    <source>
        <strain evidence="2">DBH18</strain>
    </source>
</reference>
<proteinExistence type="predicted"/>
<accession>K0F431</accession>